<evidence type="ECO:0000256" key="6">
    <source>
        <dbReference type="SAM" id="MobiDB-lite"/>
    </source>
</evidence>
<feature type="compositionally biased region" description="Low complexity" evidence="6">
    <location>
        <begin position="213"/>
        <end position="227"/>
    </location>
</feature>
<keyword evidence="5" id="KW-1015">Disulfide bond</keyword>
<evidence type="ECO:0000256" key="3">
    <source>
        <dbReference type="ARBA" id="ARBA00022530"/>
    </source>
</evidence>
<feature type="domain" description="EMI" evidence="7">
    <location>
        <begin position="60"/>
        <end position="133"/>
    </location>
</feature>
<feature type="region of interest" description="Disordered" evidence="6">
    <location>
        <begin position="192"/>
        <end position="261"/>
    </location>
</feature>
<keyword evidence="2" id="KW-0964">Secreted</keyword>
<comment type="subcellular location">
    <subcellularLocation>
        <location evidence="1">Secreted</location>
        <location evidence="1">Extracellular space</location>
        <location evidence="1">Extracellular matrix</location>
    </subcellularLocation>
</comment>
<dbReference type="GeneTree" id="ENSGT00940000161542"/>
<evidence type="ECO:0000259" key="7">
    <source>
        <dbReference type="PROSITE" id="PS51041"/>
    </source>
</evidence>
<dbReference type="PANTHER" id="PTHR15427:SF23">
    <property type="entry name" value="EMI DOMAIN-CONTAINING PROTEIN 1"/>
    <property type="match status" value="1"/>
</dbReference>
<accession>A0A3B3QJJ5</accession>
<dbReference type="Pfam" id="PF07546">
    <property type="entry name" value="EMI"/>
    <property type="match status" value="1"/>
</dbReference>
<organism evidence="8 9">
    <name type="scientific">Paramormyrops kingsleyae</name>
    <dbReference type="NCBI Taxonomy" id="1676925"/>
    <lineage>
        <taxon>Eukaryota</taxon>
        <taxon>Metazoa</taxon>
        <taxon>Chordata</taxon>
        <taxon>Craniata</taxon>
        <taxon>Vertebrata</taxon>
        <taxon>Euteleostomi</taxon>
        <taxon>Actinopterygii</taxon>
        <taxon>Neopterygii</taxon>
        <taxon>Teleostei</taxon>
        <taxon>Osteoglossocephala</taxon>
        <taxon>Osteoglossomorpha</taxon>
        <taxon>Osteoglossiformes</taxon>
        <taxon>Mormyridae</taxon>
        <taxon>Paramormyrops</taxon>
    </lineage>
</organism>
<reference evidence="8" key="1">
    <citation type="submission" date="2025-08" db="UniProtKB">
        <authorList>
            <consortium name="Ensembl"/>
        </authorList>
    </citation>
    <scope>IDENTIFICATION</scope>
</reference>
<keyword evidence="3" id="KW-0272">Extracellular matrix</keyword>
<sequence>MGALLGDLVPALCRKSFHWIALVLWFTSGVLGTWGTGLYKYQSGTHLKEPSGAASALYQRRNWCPHVVTRTVTCQVQNGTVLQRVYQNCRWPQGCSGGSYRTVVRPSYKLAYRTVTALEWKCCPGYRGFHCEEEIGNKLVAQEATGKQATLRHSPGHTGEPLSSCLNCSRIVALTNRLSSLEAKVQLLTSPSAPSHHHLQGNGGIAAGSSLMGATPAKGAPGAQGPVGPQGPPGLPGERGLPGPPGPPGAPARTWMPELGGPLDRGKCRRIIMIVSENACSAHVKAAEVKL</sequence>
<keyword evidence="4" id="KW-0732">Signal</keyword>
<evidence type="ECO:0000313" key="9">
    <source>
        <dbReference type="Proteomes" id="UP000261540"/>
    </source>
</evidence>
<proteinExistence type="predicted"/>
<evidence type="ECO:0000256" key="5">
    <source>
        <dbReference type="ARBA" id="ARBA00023157"/>
    </source>
</evidence>
<keyword evidence="9" id="KW-1185">Reference proteome</keyword>
<name>A0A3B3QJJ5_9TELE</name>
<dbReference type="Proteomes" id="UP000261540">
    <property type="component" value="Unplaced"/>
</dbReference>
<evidence type="ECO:0000256" key="1">
    <source>
        <dbReference type="ARBA" id="ARBA00004498"/>
    </source>
</evidence>
<dbReference type="AlphaFoldDB" id="A0A3B3QJJ5"/>
<dbReference type="Ensembl" id="ENSPKIT00000030969.1">
    <property type="protein sequence ID" value="ENSPKIP00000006932.1"/>
    <property type="gene ID" value="ENSPKIG00000023014.1"/>
</dbReference>
<dbReference type="GO" id="GO:0005576">
    <property type="term" value="C:extracellular region"/>
    <property type="evidence" value="ECO:0007669"/>
    <property type="project" value="UniProtKB-SubCell"/>
</dbReference>
<evidence type="ECO:0000256" key="4">
    <source>
        <dbReference type="ARBA" id="ARBA00022729"/>
    </source>
</evidence>
<evidence type="ECO:0000313" key="8">
    <source>
        <dbReference type="Ensembl" id="ENSPKIP00000006932.1"/>
    </source>
</evidence>
<dbReference type="InterPro" id="IPR050392">
    <property type="entry name" value="Collagen/C1q_domain"/>
</dbReference>
<dbReference type="PANTHER" id="PTHR15427">
    <property type="entry name" value="EMILIN ELASTIN MICROFIBRIL INTERFACE-LOCATED PROTEIN ELASTIN MICROFIBRIL INTERFACER"/>
    <property type="match status" value="1"/>
</dbReference>
<dbReference type="PROSITE" id="PS51041">
    <property type="entry name" value="EMI"/>
    <property type="match status" value="1"/>
</dbReference>
<reference evidence="8" key="2">
    <citation type="submission" date="2025-09" db="UniProtKB">
        <authorList>
            <consortium name="Ensembl"/>
        </authorList>
    </citation>
    <scope>IDENTIFICATION</scope>
</reference>
<protein>
    <submittedName>
        <fullName evidence="8">EMI domain containing 1</fullName>
    </submittedName>
</protein>
<dbReference type="InterPro" id="IPR011489">
    <property type="entry name" value="EMI_domain"/>
</dbReference>
<evidence type="ECO:0000256" key="2">
    <source>
        <dbReference type="ARBA" id="ARBA00022525"/>
    </source>
</evidence>